<evidence type="ECO:0000256" key="5">
    <source>
        <dbReference type="ARBA" id="ARBA00023049"/>
    </source>
</evidence>
<keyword evidence="6" id="KW-0732">Signal</keyword>
<dbReference type="InterPro" id="IPR024079">
    <property type="entry name" value="MetalloPept_cat_dom_sf"/>
</dbReference>
<proteinExistence type="predicted"/>
<comment type="caution">
    <text evidence="8">The sequence shown here is derived from an EMBL/GenBank/DDBJ whole genome shotgun (WGS) entry which is preliminary data.</text>
</comment>
<gene>
    <name evidence="8" type="ORF">FC82_GL003260</name>
</gene>
<dbReference type="AlphaFoldDB" id="A0A0R2B5F6"/>
<dbReference type="SMART" id="SM00235">
    <property type="entry name" value="ZnMc"/>
    <property type="match status" value="1"/>
</dbReference>
<protein>
    <recommendedName>
        <fullName evidence="7">Peptidase metallopeptidase domain-containing protein</fullName>
    </recommendedName>
</protein>
<organism evidence="8 9">
    <name type="scientific">Secundilactobacillus collinoides DSM 20515 = JCM 1123</name>
    <dbReference type="NCBI Taxonomy" id="1423733"/>
    <lineage>
        <taxon>Bacteria</taxon>
        <taxon>Bacillati</taxon>
        <taxon>Bacillota</taxon>
        <taxon>Bacilli</taxon>
        <taxon>Lactobacillales</taxon>
        <taxon>Lactobacillaceae</taxon>
        <taxon>Secundilactobacillus</taxon>
    </lineage>
</organism>
<keyword evidence="2" id="KW-0479">Metal-binding</keyword>
<dbReference type="GO" id="GO:0006508">
    <property type="term" value="P:proteolysis"/>
    <property type="evidence" value="ECO:0007669"/>
    <property type="project" value="UniProtKB-KW"/>
</dbReference>
<evidence type="ECO:0000256" key="4">
    <source>
        <dbReference type="ARBA" id="ARBA00022833"/>
    </source>
</evidence>
<evidence type="ECO:0000256" key="3">
    <source>
        <dbReference type="ARBA" id="ARBA00022801"/>
    </source>
</evidence>
<sequence length="232" mass="25162">MTIKRFTTTAVAVAALFIAVVAVAKPESTTAHNTDTIKTQADATRALSHSTSAATATVAHMSYAFKTGTSATTPASYRWASKTITYKINDKSTYYKQVWNSAVKHWNATKVIKMVPVQSGKTADISLASANSNTKKTSGDIVGLTYTSYHTTQKMGSLNVMASAKSYVYKNIANKMGYSQLDREHVAEHEIGHALGLEHADTKKSVMYYANRSSAITSTDIKGLKNAYINNK</sequence>
<dbReference type="GO" id="GO:0031012">
    <property type="term" value="C:extracellular matrix"/>
    <property type="evidence" value="ECO:0007669"/>
    <property type="project" value="InterPro"/>
</dbReference>
<dbReference type="PANTHER" id="PTHR10201">
    <property type="entry name" value="MATRIX METALLOPROTEINASE"/>
    <property type="match status" value="1"/>
</dbReference>
<evidence type="ECO:0000256" key="1">
    <source>
        <dbReference type="ARBA" id="ARBA00022670"/>
    </source>
</evidence>
<dbReference type="SUPFAM" id="SSF55486">
    <property type="entry name" value="Metalloproteases ('zincins'), catalytic domain"/>
    <property type="match status" value="1"/>
</dbReference>
<dbReference type="PANTHER" id="PTHR10201:SF323">
    <property type="entry name" value="MATRIX METALLOPROTEINASE-21"/>
    <property type="match status" value="1"/>
</dbReference>
<evidence type="ECO:0000313" key="9">
    <source>
        <dbReference type="Proteomes" id="UP000051845"/>
    </source>
</evidence>
<dbReference type="InterPro" id="IPR006026">
    <property type="entry name" value="Peptidase_Metallo"/>
</dbReference>
<evidence type="ECO:0000256" key="2">
    <source>
        <dbReference type="ARBA" id="ARBA00022723"/>
    </source>
</evidence>
<evidence type="ECO:0000259" key="7">
    <source>
        <dbReference type="SMART" id="SM00235"/>
    </source>
</evidence>
<dbReference type="Gene3D" id="3.40.390.10">
    <property type="entry name" value="Collagenase (Catalytic Domain)"/>
    <property type="match status" value="1"/>
</dbReference>
<dbReference type="EMBL" id="AYYR01000074">
    <property type="protein sequence ID" value="KRM74600.1"/>
    <property type="molecule type" value="Genomic_DNA"/>
</dbReference>
<keyword evidence="1" id="KW-0645">Protease</keyword>
<dbReference type="GO" id="GO:0004222">
    <property type="term" value="F:metalloendopeptidase activity"/>
    <property type="evidence" value="ECO:0007669"/>
    <property type="project" value="InterPro"/>
</dbReference>
<reference evidence="8 9" key="1">
    <citation type="journal article" date="2015" name="Genome Announc.">
        <title>Expanding the biotechnology potential of lactobacilli through comparative genomics of 213 strains and associated genera.</title>
        <authorList>
            <person name="Sun Z."/>
            <person name="Harris H.M."/>
            <person name="McCann A."/>
            <person name="Guo C."/>
            <person name="Argimon S."/>
            <person name="Zhang W."/>
            <person name="Yang X."/>
            <person name="Jeffery I.B."/>
            <person name="Cooney J.C."/>
            <person name="Kagawa T.F."/>
            <person name="Liu W."/>
            <person name="Song Y."/>
            <person name="Salvetti E."/>
            <person name="Wrobel A."/>
            <person name="Rasinkangas P."/>
            <person name="Parkhill J."/>
            <person name="Rea M.C."/>
            <person name="O'Sullivan O."/>
            <person name="Ritari J."/>
            <person name="Douillard F.P."/>
            <person name="Paul Ross R."/>
            <person name="Yang R."/>
            <person name="Briner A.E."/>
            <person name="Felis G.E."/>
            <person name="de Vos W.M."/>
            <person name="Barrangou R."/>
            <person name="Klaenhammer T.R."/>
            <person name="Caufield P.W."/>
            <person name="Cui Y."/>
            <person name="Zhang H."/>
            <person name="O'Toole P.W."/>
        </authorList>
    </citation>
    <scope>NUCLEOTIDE SEQUENCE [LARGE SCALE GENOMIC DNA]</scope>
    <source>
        <strain evidence="8 9">DSM 20515</strain>
    </source>
</reference>
<feature type="chain" id="PRO_5006415186" description="Peptidase metallopeptidase domain-containing protein" evidence="6">
    <location>
        <begin position="25"/>
        <end position="232"/>
    </location>
</feature>
<dbReference type="GO" id="GO:0008270">
    <property type="term" value="F:zinc ion binding"/>
    <property type="evidence" value="ECO:0007669"/>
    <property type="project" value="InterPro"/>
</dbReference>
<evidence type="ECO:0000256" key="6">
    <source>
        <dbReference type="SAM" id="SignalP"/>
    </source>
</evidence>
<name>A0A0R2B5F6_SECCO</name>
<dbReference type="PATRIC" id="fig|1423733.4.peg.3388"/>
<feature type="domain" description="Peptidase metallopeptidase" evidence="7">
    <location>
        <begin position="75"/>
        <end position="230"/>
    </location>
</feature>
<keyword evidence="5" id="KW-0482">Metalloprotease</keyword>
<keyword evidence="3" id="KW-0378">Hydrolase</keyword>
<dbReference type="Pfam" id="PF00413">
    <property type="entry name" value="Peptidase_M10"/>
    <property type="match status" value="1"/>
</dbReference>
<feature type="signal peptide" evidence="6">
    <location>
        <begin position="1"/>
        <end position="24"/>
    </location>
</feature>
<dbReference type="Proteomes" id="UP000051845">
    <property type="component" value="Unassembled WGS sequence"/>
</dbReference>
<keyword evidence="4" id="KW-0862">Zinc</keyword>
<accession>A0A0R2B5F6</accession>
<evidence type="ECO:0000313" key="8">
    <source>
        <dbReference type="EMBL" id="KRM74600.1"/>
    </source>
</evidence>
<dbReference type="InterPro" id="IPR001818">
    <property type="entry name" value="Pept_M10_metallopeptidase"/>
</dbReference>
<dbReference type="RefSeq" id="WP_054760002.1">
    <property type="nucleotide sequence ID" value="NZ_AYYR01000074.1"/>
</dbReference>